<protein>
    <submittedName>
        <fullName evidence="1">Uncharacterized protein</fullName>
    </submittedName>
</protein>
<keyword evidence="2" id="KW-1185">Reference proteome</keyword>
<evidence type="ECO:0000313" key="1">
    <source>
        <dbReference type="EMBL" id="EXB39762.1"/>
    </source>
</evidence>
<organism evidence="1 2">
    <name type="scientific">Morus notabilis</name>
    <dbReference type="NCBI Taxonomy" id="981085"/>
    <lineage>
        <taxon>Eukaryota</taxon>
        <taxon>Viridiplantae</taxon>
        <taxon>Streptophyta</taxon>
        <taxon>Embryophyta</taxon>
        <taxon>Tracheophyta</taxon>
        <taxon>Spermatophyta</taxon>
        <taxon>Magnoliopsida</taxon>
        <taxon>eudicotyledons</taxon>
        <taxon>Gunneridae</taxon>
        <taxon>Pentapetalae</taxon>
        <taxon>rosids</taxon>
        <taxon>fabids</taxon>
        <taxon>Rosales</taxon>
        <taxon>Moraceae</taxon>
        <taxon>Moreae</taxon>
        <taxon>Morus</taxon>
    </lineage>
</organism>
<dbReference type="AlphaFoldDB" id="W9QKZ6"/>
<reference evidence="2" key="1">
    <citation type="submission" date="2013-01" db="EMBL/GenBank/DDBJ databases">
        <title>Draft Genome Sequence of a Mulberry Tree, Morus notabilis C.K. Schneid.</title>
        <authorList>
            <person name="He N."/>
            <person name="Zhao S."/>
        </authorList>
    </citation>
    <scope>NUCLEOTIDE SEQUENCE</scope>
</reference>
<gene>
    <name evidence="1" type="ORF">L484_016606</name>
</gene>
<dbReference type="Proteomes" id="UP000030645">
    <property type="component" value="Unassembled WGS sequence"/>
</dbReference>
<dbReference type="EMBL" id="KE343734">
    <property type="protein sequence ID" value="EXB39762.1"/>
    <property type="molecule type" value="Genomic_DNA"/>
</dbReference>
<sequence length="103" mass="11160">MGASEASLGFLSSSPLLLFSPFSNKFKKAGVWHSYWAWLGTPNPMEGAWVVRCGSSRQRVDVAVVWVGEEGKGAFLVRSLQPLKLAKLCPMWCEVAAEDEGGG</sequence>
<proteinExistence type="predicted"/>
<accession>W9QKZ6</accession>
<evidence type="ECO:0000313" key="2">
    <source>
        <dbReference type="Proteomes" id="UP000030645"/>
    </source>
</evidence>
<name>W9QKZ6_9ROSA</name>